<evidence type="ECO:0000256" key="7">
    <source>
        <dbReference type="ARBA" id="ARBA00023242"/>
    </source>
</evidence>
<organism evidence="9">
    <name type="scientific">Melanaphis sacchari</name>
    <dbReference type="NCBI Taxonomy" id="742174"/>
    <lineage>
        <taxon>Eukaryota</taxon>
        <taxon>Metazoa</taxon>
        <taxon>Ecdysozoa</taxon>
        <taxon>Arthropoda</taxon>
        <taxon>Hexapoda</taxon>
        <taxon>Insecta</taxon>
        <taxon>Pterygota</taxon>
        <taxon>Neoptera</taxon>
        <taxon>Paraneoptera</taxon>
        <taxon>Hemiptera</taxon>
        <taxon>Sternorrhyncha</taxon>
        <taxon>Aphidomorpha</taxon>
        <taxon>Aphidoidea</taxon>
        <taxon>Aphididae</taxon>
        <taxon>Aphidini</taxon>
        <taxon>Melanaphis</taxon>
    </lineage>
</organism>
<dbReference type="PANTHER" id="PTHR13296:SF0">
    <property type="entry name" value="PRE-MRNA-SPLICING FACTOR SPF27"/>
    <property type="match status" value="1"/>
</dbReference>
<evidence type="ECO:0000256" key="1">
    <source>
        <dbReference type="ARBA" id="ARBA00004123"/>
    </source>
</evidence>
<evidence type="ECO:0000256" key="6">
    <source>
        <dbReference type="ARBA" id="ARBA00023187"/>
    </source>
</evidence>
<comment type="similarity">
    <text evidence="2">Belongs to the SPF27 family.</text>
</comment>
<evidence type="ECO:0000313" key="9">
    <source>
        <dbReference type="EMBL" id="MBW12522.1"/>
    </source>
</evidence>
<dbReference type="GO" id="GO:0071011">
    <property type="term" value="C:precatalytic spliceosome"/>
    <property type="evidence" value="ECO:0007669"/>
    <property type="project" value="TreeGrafter"/>
</dbReference>
<reference evidence="9" key="1">
    <citation type="submission" date="2017-10" db="EMBL/GenBank/DDBJ databases">
        <title>Transcriptome Assembly of Sugarcane Aphid Adults.</title>
        <authorList>
            <person name="Scully E.D."/>
            <person name="Palmer N.A."/>
            <person name="Geib S.M."/>
            <person name="Sarath G."/>
            <person name="Sattler S.E."/>
        </authorList>
    </citation>
    <scope>NUCLEOTIDE SEQUENCE</scope>
    <source>
        <tissue evidence="9">Whole body</tissue>
    </source>
</reference>
<sequence length="214" mass="24770">MAGEVIVDALPYIDQGYDEPGIREAAISMVEDEKRRYRPSKNYLEHLPSLNVSAFETEMMRTEFDRLQQRLPMETMSMKRYELPPPPAGKLTDMSAWNECLENSMAQLEHQATRITNLELMMDYGTEAWKSYLEVLVKCVAAAQTQVTKLKKQIQEVNFQRKNVQMQVGEKLRDLEANWVGLVSKNYEIELACAHLEKQIRAYELAKAEKMDTD</sequence>
<evidence type="ECO:0000256" key="8">
    <source>
        <dbReference type="SAM" id="Coils"/>
    </source>
</evidence>
<dbReference type="GO" id="GO:0008380">
    <property type="term" value="P:RNA splicing"/>
    <property type="evidence" value="ECO:0007669"/>
    <property type="project" value="UniProtKB-KW"/>
</dbReference>
<dbReference type="PANTHER" id="PTHR13296">
    <property type="entry name" value="BCAS2 PROTEIN"/>
    <property type="match status" value="1"/>
</dbReference>
<feature type="coiled-coil region" evidence="8">
    <location>
        <begin position="98"/>
        <end position="167"/>
    </location>
</feature>
<dbReference type="GO" id="GO:0006397">
    <property type="term" value="P:mRNA processing"/>
    <property type="evidence" value="ECO:0007669"/>
    <property type="project" value="UniProtKB-KW"/>
</dbReference>
<evidence type="ECO:0000256" key="4">
    <source>
        <dbReference type="ARBA" id="ARBA00022664"/>
    </source>
</evidence>
<accession>A0A2H8TFM7</accession>
<evidence type="ECO:0000256" key="2">
    <source>
        <dbReference type="ARBA" id="ARBA00010788"/>
    </source>
</evidence>
<dbReference type="GO" id="GO:0071013">
    <property type="term" value="C:catalytic step 2 spliceosome"/>
    <property type="evidence" value="ECO:0007669"/>
    <property type="project" value="TreeGrafter"/>
</dbReference>
<name>A0A2H8TFM7_9HEMI</name>
<dbReference type="Pfam" id="PF05700">
    <property type="entry name" value="BCAS2"/>
    <property type="match status" value="1"/>
</dbReference>
<gene>
    <name evidence="9" type="primary">Bcas2</name>
</gene>
<evidence type="ECO:0000256" key="3">
    <source>
        <dbReference type="ARBA" id="ARBA00014158"/>
    </source>
</evidence>
<dbReference type="GO" id="GO:0000974">
    <property type="term" value="C:Prp19 complex"/>
    <property type="evidence" value="ECO:0007669"/>
    <property type="project" value="TreeGrafter"/>
</dbReference>
<dbReference type="AlphaFoldDB" id="A0A2H8TFM7"/>
<keyword evidence="7" id="KW-0539">Nucleus</keyword>
<dbReference type="OrthoDB" id="205794at2759"/>
<keyword evidence="5" id="KW-0747">Spliceosome</keyword>
<proteinExistence type="inferred from homology"/>
<dbReference type="InterPro" id="IPR008409">
    <property type="entry name" value="SPF27"/>
</dbReference>
<protein>
    <recommendedName>
        <fullName evidence="3">Pre-mRNA-splicing factor SPF27</fullName>
    </recommendedName>
</protein>
<evidence type="ECO:0000256" key="5">
    <source>
        <dbReference type="ARBA" id="ARBA00022728"/>
    </source>
</evidence>
<dbReference type="EMBL" id="GFXV01000717">
    <property type="protein sequence ID" value="MBW12522.1"/>
    <property type="molecule type" value="Transcribed_RNA"/>
</dbReference>
<keyword evidence="8" id="KW-0175">Coiled coil</keyword>
<comment type="subcellular location">
    <subcellularLocation>
        <location evidence="1">Nucleus</location>
    </subcellularLocation>
</comment>
<keyword evidence="6" id="KW-0508">mRNA splicing</keyword>
<keyword evidence="4" id="KW-0507">mRNA processing</keyword>